<name>A0A928VMB2_9CYAN</name>
<keyword evidence="5" id="KW-1185">Reference proteome</keyword>
<feature type="domain" description="PPM-type phosphatase" evidence="3">
    <location>
        <begin position="255"/>
        <end position="529"/>
    </location>
</feature>
<dbReference type="SUPFAM" id="SSF81606">
    <property type="entry name" value="PP2C-like"/>
    <property type="match status" value="1"/>
</dbReference>
<sequence>MNRLEPQIACVNPNCDRPSNRLNAKVCAACGTEIERHYVWAVGDNAAKKKLGTTAGNARYYVCEPNIWLDLEPSEPPTQYPEVPEELLPYLYLYPQRFNLPEIYGISIDGRGQEVLLLDNAPISADGKPLPPILERWNDANATRQVYWLYQIATLWAPLQKWNMLGSLLDSDLMRVQSWRLRLQELQPSHPSVDLSDLAGIWRIWLPEAKPALAPVMSSLIEQMQAGTIEIAEIVTQLNHLLLQQAAQSPLRLQAYGATDTGKARSHNEDACYPVGKADVQDELTARLSIVCDGIGGHEGGEVASQMALRLLRPQMQALINEVGQETDVIAPTLIAEQMQSIARVVNNVISNENDDQARESRRRMGTTLVLALQLPQRVKLPSGAVSGNAHELYVMGIGDSRVYWLTPQACHQLTVDDDVAAREVKMGRMVYADAMQRPDGGALTQALGMRDGEYLRPNVYRYVLEEDGLLLLCSDGLSDRDLVEKYWSDYTEPVLRGQMPLEQAVNGWIQLANEKNGTDNISVVLTRVEVSVKPELVLNTADDEPDPEVDESDLAELSAEPPETAGEDSPAPAAALTPKRRLGWLWFFLLCALAGGGIFAWSQLDPASFNPARDRVETQIQRWRQQIEQQINPGP</sequence>
<dbReference type="CDD" id="cd00143">
    <property type="entry name" value="PP2Cc"/>
    <property type="match status" value="1"/>
</dbReference>
<dbReference type="Pfam" id="PF13672">
    <property type="entry name" value="PP2C_2"/>
    <property type="match status" value="1"/>
</dbReference>
<protein>
    <submittedName>
        <fullName evidence="4">Protein phosphatase 2C domain-containing protein</fullName>
    </submittedName>
</protein>
<feature type="region of interest" description="Disordered" evidence="1">
    <location>
        <begin position="537"/>
        <end position="574"/>
    </location>
</feature>
<evidence type="ECO:0000256" key="1">
    <source>
        <dbReference type="SAM" id="MobiDB-lite"/>
    </source>
</evidence>
<dbReference type="NCBIfam" id="NF045510">
    <property type="entry name" value="4Cys_prefix_kin"/>
    <property type="match status" value="1"/>
</dbReference>
<evidence type="ECO:0000259" key="3">
    <source>
        <dbReference type="PROSITE" id="PS51746"/>
    </source>
</evidence>
<evidence type="ECO:0000313" key="4">
    <source>
        <dbReference type="EMBL" id="MBE9031176.1"/>
    </source>
</evidence>
<dbReference type="Proteomes" id="UP000625316">
    <property type="component" value="Unassembled WGS sequence"/>
</dbReference>
<reference evidence="4" key="1">
    <citation type="submission" date="2020-10" db="EMBL/GenBank/DDBJ databases">
        <authorList>
            <person name="Castelo-Branco R."/>
            <person name="Eusebio N."/>
            <person name="Adriana R."/>
            <person name="Vieira A."/>
            <person name="Brugerolle De Fraissinette N."/>
            <person name="Rezende De Castro R."/>
            <person name="Schneider M.P."/>
            <person name="Vasconcelos V."/>
            <person name="Leao P.N."/>
        </authorList>
    </citation>
    <scope>NUCLEOTIDE SEQUENCE</scope>
    <source>
        <strain evidence="4">LEGE 11480</strain>
    </source>
</reference>
<accession>A0A928VMB2</accession>
<dbReference type="SMART" id="SM00331">
    <property type="entry name" value="PP2C_SIG"/>
    <property type="match status" value="1"/>
</dbReference>
<dbReference type="InterPro" id="IPR001932">
    <property type="entry name" value="PPM-type_phosphatase-like_dom"/>
</dbReference>
<dbReference type="InterPro" id="IPR036457">
    <property type="entry name" value="PPM-type-like_dom_sf"/>
</dbReference>
<dbReference type="EMBL" id="JADEXQ010000055">
    <property type="protein sequence ID" value="MBE9031176.1"/>
    <property type="molecule type" value="Genomic_DNA"/>
</dbReference>
<dbReference type="RefSeq" id="WP_264326005.1">
    <property type="nucleotide sequence ID" value="NZ_JADEXQ010000055.1"/>
</dbReference>
<feature type="transmembrane region" description="Helical" evidence="2">
    <location>
        <begin position="585"/>
        <end position="605"/>
    </location>
</feature>
<dbReference type="AlphaFoldDB" id="A0A928VMB2"/>
<dbReference type="SMART" id="SM00332">
    <property type="entry name" value="PP2Cc"/>
    <property type="match status" value="1"/>
</dbReference>
<evidence type="ECO:0000313" key="5">
    <source>
        <dbReference type="Proteomes" id="UP000625316"/>
    </source>
</evidence>
<proteinExistence type="predicted"/>
<keyword evidence="2" id="KW-0472">Membrane</keyword>
<feature type="compositionally biased region" description="Acidic residues" evidence="1">
    <location>
        <begin position="542"/>
        <end position="555"/>
    </location>
</feature>
<keyword evidence="2" id="KW-0812">Transmembrane</keyword>
<comment type="caution">
    <text evidence="4">The sequence shown here is derived from an EMBL/GenBank/DDBJ whole genome shotgun (WGS) entry which is preliminary data.</text>
</comment>
<organism evidence="4 5">
    <name type="scientific">Romeriopsis navalis LEGE 11480</name>
    <dbReference type="NCBI Taxonomy" id="2777977"/>
    <lineage>
        <taxon>Bacteria</taxon>
        <taxon>Bacillati</taxon>
        <taxon>Cyanobacteriota</taxon>
        <taxon>Cyanophyceae</taxon>
        <taxon>Leptolyngbyales</taxon>
        <taxon>Leptolyngbyaceae</taxon>
        <taxon>Romeriopsis</taxon>
        <taxon>Romeriopsis navalis</taxon>
    </lineage>
</organism>
<gene>
    <name evidence="4" type="ORF">IQ266_15690</name>
</gene>
<dbReference type="PROSITE" id="PS51746">
    <property type="entry name" value="PPM_2"/>
    <property type="match status" value="1"/>
</dbReference>
<dbReference type="Gene3D" id="3.60.40.10">
    <property type="entry name" value="PPM-type phosphatase domain"/>
    <property type="match status" value="1"/>
</dbReference>
<keyword evidence="2" id="KW-1133">Transmembrane helix</keyword>
<evidence type="ECO:0000256" key="2">
    <source>
        <dbReference type="SAM" id="Phobius"/>
    </source>
</evidence>